<protein>
    <submittedName>
        <fullName evidence="1">Os02g0630475 protein</fullName>
    </submittedName>
</protein>
<reference evidence="2" key="1">
    <citation type="journal article" date="2005" name="Nature">
        <title>The map-based sequence of the rice genome.</title>
        <authorList>
            <consortium name="International rice genome sequencing project (IRGSP)"/>
            <person name="Matsumoto T."/>
            <person name="Wu J."/>
            <person name="Kanamori H."/>
            <person name="Katayose Y."/>
            <person name="Fujisawa M."/>
            <person name="Namiki N."/>
            <person name="Mizuno H."/>
            <person name="Yamamoto K."/>
            <person name="Antonio B.A."/>
            <person name="Baba T."/>
            <person name="Sakata K."/>
            <person name="Nagamura Y."/>
            <person name="Aoki H."/>
            <person name="Arikawa K."/>
            <person name="Arita K."/>
            <person name="Bito T."/>
            <person name="Chiden Y."/>
            <person name="Fujitsuka N."/>
            <person name="Fukunaka R."/>
            <person name="Hamada M."/>
            <person name="Harada C."/>
            <person name="Hayashi A."/>
            <person name="Hijishita S."/>
            <person name="Honda M."/>
            <person name="Hosokawa S."/>
            <person name="Ichikawa Y."/>
            <person name="Idonuma A."/>
            <person name="Iijima M."/>
            <person name="Ikeda M."/>
            <person name="Ikeno M."/>
            <person name="Ito K."/>
            <person name="Ito S."/>
            <person name="Ito T."/>
            <person name="Ito Y."/>
            <person name="Ito Y."/>
            <person name="Iwabuchi A."/>
            <person name="Kamiya K."/>
            <person name="Karasawa W."/>
            <person name="Kurita K."/>
            <person name="Katagiri S."/>
            <person name="Kikuta A."/>
            <person name="Kobayashi H."/>
            <person name="Kobayashi N."/>
            <person name="Machita K."/>
            <person name="Maehara T."/>
            <person name="Masukawa M."/>
            <person name="Mizubayashi T."/>
            <person name="Mukai Y."/>
            <person name="Nagasaki H."/>
            <person name="Nagata Y."/>
            <person name="Naito S."/>
            <person name="Nakashima M."/>
            <person name="Nakama Y."/>
            <person name="Nakamichi Y."/>
            <person name="Nakamura M."/>
            <person name="Meguro A."/>
            <person name="Negishi M."/>
            <person name="Ohta I."/>
            <person name="Ohta T."/>
            <person name="Okamoto M."/>
            <person name="Ono N."/>
            <person name="Saji S."/>
            <person name="Sakaguchi M."/>
            <person name="Sakai K."/>
            <person name="Shibata M."/>
            <person name="Shimokawa T."/>
            <person name="Song J."/>
            <person name="Takazaki Y."/>
            <person name="Terasawa K."/>
            <person name="Tsugane M."/>
            <person name="Tsuji K."/>
            <person name="Ueda S."/>
            <person name="Waki K."/>
            <person name="Yamagata H."/>
            <person name="Yamamoto M."/>
            <person name="Yamamoto S."/>
            <person name="Yamane H."/>
            <person name="Yoshiki S."/>
            <person name="Yoshihara R."/>
            <person name="Yukawa K."/>
            <person name="Zhong H."/>
            <person name="Yano M."/>
            <person name="Yuan Q."/>
            <person name="Ouyang S."/>
            <person name="Liu J."/>
            <person name="Jones K.M."/>
            <person name="Gansberger K."/>
            <person name="Moffat K."/>
            <person name="Hill J."/>
            <person name="Bera J."/>
            <person name="Fadrosh D."/>
            <person name="Jin S."/>
            <person name="Johri S."/>
            <person name="Kim M."/>
            <person name="Overton L."/>
            <person name="Reardon M."/>
            <person name="Tsitrin T."/>
            <person name="Vuong H."/>
            <person name="Weaver B."/>
            <person name="Ciecko A."/>
            <person name="Tallon L."/>
            <person name="Jackson J."/>
            <person name="Pai G."/>
            <person name="Aken S.V."/>
            <person name="Utterback T."/>
            <person name="Reidmuller S."/>
            <person name="Feldblyum T."/>
            <person name="Hsiao J."/>
            <person name="Zismann V."/>
            <person name="Iobst S."/>
            <person name="de Vazeille A.R."/>
            <person name="Buell C.R."/>
            <person name="Ying K."/>
            <person name="Li Y."/>
            <person name="Lu T."/>
            <person name="Huang Y."/>
            <person name="Zhao Q."/>
            <person name="Feng Q."/>
            <person name="Zhang L."/>
            <person name="Zhu J."/>
            <person name="Weng Q."/>
            <person name="Mu J."/>
            <person name="Lu Y."/>
            <person name="Fan D."/>
            <person name="Liu Y."/>
            <person name="Guan J."/>
            <person name="Zhang Y."/>
            <person name="Yu S."/>
            <person name="Liu X."/>
            <person name="Zhang Y."/>
            <person name="Hong G."/>
            <person name="Han B."/>
            <person name="Choisne N."/>
            <person name="Demange N."/>
            <person name="Orjeda G."/>
            <person name="Samain S."/>
            <person name="Cattolico L."/>
            <person name="Pelletier E."/>
            <person name="Couloux A."/>
            <person name="Segurens B."/>
            <person name="Wincker P."/>
            <person name="D'Hont A."/>
            <person name="Scarpelli C."/>
            <person name="Weissenbach J."/>
            <person name="Salanoubat M."/>
            <person name="Quetier F."/>
            <person name="Yu Y."/>
            <person name="Kim H.R."/>
            <person name="Rambo T."/>
            <person name="Currie J."/>
            <person name="Collura K."/>
            <person name="Luo M."/>
            <person name="Yang T."/>
            <person name="Ammiraju J.S.S."/>
            <person name="Engler F."/>
            <person name="Soderlund C."/>
            <person name="Wing R.A."/>
            <person name="Palmer L.E."/>
            <person name="de la Bastide M."/>
            <person name="Spiegel L."/>
            <person name="Nascimento L."/>
            <person name="Zutavern T."/>
            <person name="O'Shaughnessy A."/>
            <person name="Dike S."/>
            <person name="Dedhia N."/>
            <person name="Preston R."/>
            <person name="Balija V."/>
            <person name="McCombie W.R."/>
            <person name="Chow T."/>
            <person name="Chen H."/>
            <person name="Chung M."/>
            <person name="Chen C."/>
            <person name="Shaw J."/>
            <person name="Wu H."/>
            <person name="Hsiao K."/>
            <person name="Chao Y."/>
            <person name="Chu M."/>
            <person name="Cheng C."/>
            <person name="Hour A."/>
            <person name="Lee P."/>
            <person name="Lin S."/>
            <person name="Lin Y."/>
            <person name="Liou J."/>
            <person name="Liu S."/>
            <person name="Hsing Y."/>
            <person name="Raghuvanshi S."/>
            <person name="Mohanty A."/>
            <person name="Bharti A.K."/>
            <person name="Gaur A."/>
            <person name="Gupta V."/>
            <person name="Kumar D."/>
            <person name="Ravi V."/>
            <person name="Vij S."/>
            <person name="Kapur A."/>
            <person name="Khurana P."/>
            <person name="Khurana P."/>
            <person name="Khurana J.P."/>
            <person name="Tyagi A.K."/>
            <person name="Gaikwad K."/>
            <person name="Singh A."/>
            <person name="Dalal V."/>
            <person name="Srivastava S."/>
            <person name="Dixit A."/>
            <person name="Pal A.K."/>
            <person name="Ghazi I.A."/>
            <person name="Yadav M."/>
            <person name="Pandit A."/>
            <person name="Bhargava A."/>
            <person name="Sureshbabu K."/>
            <person name="Batra K."/>
            <person name="Sharma T.R."/>
            <person name="Mohapatra T."/>
            <person name="Singh N.K."/>
            <person name="Messing J."/>
            <person name="Nelson A.B."/>
            <person name="Fuks G."/>
            <person name="Kavchok S."/>
            <person name="Keizer G."/>
            <person name="Linton E."/>
            <person name="Llaca V."/>
            <person name="Song R."/>
            <person name="Tanyolac B."/>
            <person name="Young S."/>
            <person name="Ho-Il K."/>
            <person name="Hahn J.H."/>
            <person name="Sangsakoo G."/>
            <person name="Vanavichit A."/>
            <person name="de Mattos Luiz.A.T."/>
            <person name="Zimmer P.D."/>
            <person name="Malone G."/>
            <person name="Dellagostin O."/>
            <person name="de Oliveira A.C."/>
            <person name="Bevan M."/>
            <person name="Bancroft I."/>
            <person name="Minx P."/>
            <person name="Cordum H."/>
            <person name="Wilson R."/>
            <person name="Cheng Z."/>
            <person name="Jin W."/>
            <person name="Jiang J."/>
            <person name="Leong S.A."/>
            <person name="Iwama H."/>
            <person name="Gojobori T."/>
            <person name="Itoh T."/>
            <person name="Niimura Y."/>
            <person name="Fujii Y."/>
            <person name="Habara T."/>
            <person name="Sakai H."/>
            <person name="Sato Y."/>
            <person name="Wilson G."/>
            <person name="Kumar K."/>
            <person name="McCouch S."/>
            <person name="Juretic N."/>
            <person name="Hoen D."/>
            <person name="Wright S."/>
            <person name="Bruskiewich R."/>
            <person name="Bureau T."/>
            <person name="Miyao A."/>
            <person name="Hirochika H."/>
            <person name="Nishikawa T."/>
            <person name="Kadowaki K."/>
            <person name="Sugiura M."/>
            <person name="Burr B."/>
            <person name="Sasaki T."/>
        </authorList>
    </citation>
    <scope>NUCLEOTIDE SEQUENCE [LARGE SCALE GENOMIC DNA]</scope>
    <source>
        <strain evidence="2">cv. Nipponbare</strain>
    </source>
</reference>
<dbReference type="PaxDb" id="39947-A0A0P0VMD0"/>
<accession>A0A0P0VMD0</accession>
<name>A0A0P0VMD0_ORYSJ</name>
<organism evidence="1 2">
    <name type="scientific">Oryza sativa subsp. japonica</name>
    <name type="common">Rice</name>
    <dbReference type="NCBI Taxonomy" id="39947"/>
    <lineage>
        <taxon>Eukaryota</taxon>
        <taxon>Viridiplantae</taxon>
        <taxon>Streptophyta</taxon>
        <taxon>Embryophyta</taxon>
        <taxon>Tracheophyta</taxon>
        <taxon>Spermatophyta</taxon>
        <taxon>Magnoliopsida</taxon>
        <taxon>Liliopsida</taxon>
        <taxon>Poales</taxon>
        <taxon>Poaceae</taxon>
        <taxon>BOP clade</taxon>
        <taxon>Oryzoideae</taxon>
        <taxon>Oryzeae</taxon>
        <taxon>Oryzinae</taxon>
        <taxon>Oryza</taxon>
        <taxon>Oryza sativa</taxon>
    </lineage>
</organism>
<dbReference type="Proteomes" id="UP000059680">
    <property type="component" value="Chromosome 2"/>
</dbReference>
<gene>
    <name evidence="1" type="ordered locus">Os02g0630475</name>
    <name evidence="1" type="ORF">OSNPB_020630475</name>
</gene>
<proteinExistence type="predicted"/>
<evidence type="ECO:0000313" key="1">
    <source>
        <dbReference type="EMBL" id="BAS79899.1"/>
    </source>
</evidence>
<dbReference type="EMBL" id="AP014958">
    <property type="protein sequence ID" value="BAS79899.1"/>
    <property type="molecule type" value="Genomic_DNA"/>
</dbReference>
<keyword evidence="2" id="KW-1185">Reference proteome</keyword>
<reference evidence="1 2" key="3">
    <citation type="journal article" date="2013" name="Rice">
        <title>Improvement of the Oryza sativa Nipponbare reference genome using next generation sequence and optical map data.</title>
        <authorList>
            <person name="Kawahara Y."/>
            <person name="de la Bastide M."/>
            <person name="Hamilton J.P."/>
            <person name="Kanamori H."/>
            <person name="McCombie W.R."/>
            <person name="Ouyang S."/>
            <person name="Schwartz D.C."/>
            <person name="Tanaka T."/>
            <person name="Wu J."/>
            <person name="Zhou S."/>
            <person name="Childs K.L."/>
            <person name="Davidson R.M."/>
            <person name="Lin H."/>
            <person name="Quesada-Ocampo L."/>
            <person name="Vaillancourt B."/>
            <person name="Sakai H."/>
            <person name="Lee S.S."/>
            <person name="Kim J."/>
            <person name="Numa H."/>
            <person name="Itoh T."/>
            <person name="Buell C.R."/>
            <person name="Matsumoto T."/>
        </authorList>
    </citation>
    <scope>NUCLEOTIDE SEQUENCE [LARGE SCALE GENOMIC DNA]</scope>
    <source>
        <strain evidence="2">cv. Nipponbare</strain>
    </source>
</reference>
<dbReference type="AlphaFoldDB" id="A0A0P0VMD0"/>
<dbReference type="InParanoid" id="A0A0P0VMD0"/>
<reference evidence="1 2" key="2">
    <citation type="journal article" date="2013" name="Plant Cell Physiol.">
        <title>Rice Annotation Project Database (RAP-DB): an integrative and interactive database for rice genomics.</title>
        <authorList>
            <person name="Sakai H."/>
            <person name="Lee S.S."/>
            <person name="Tanaka T."/>
            <person name="Numa H."/>
            <person name="Kim J."/>
            <person name="Kawahara Y."/>
            <person name="Wakimoto H."/>
            <person name="Yang C.C."/>
            <person name="Iwamoto M."/>
            <person name="Abe T."/>
            <person name="Yamada Y."/>
            <person name="Muto A."/>
            <person name="Inokuchi H."/>
            <person name="Ikemura T."/>
            <person name="Matsumoto T."/>
            <person name="Sasaki T."/>
            <person name="Itoh T."/>
        </authorList>
    </citation>
    <scope>NUCLEOTIDE SEQUENCE [LARGE SCALE GENOMIC DNA]</scope>
    <source>
        <strain evidence="2">cv. Nipponbare</strain>
    </source>
</reference>
<sequence length="177" mass="19034">MYVPEGGEVAVVAGFAGDAGEREVEGLRPGELAERGGGRGAPAVGVVEEAGAGLGLEREAEQPRLLPAHRLQELLRDAVVHHLEEPPLRGRRRDGRRAGRPLLGLMLLPHGGGGGGAGRRRQATDVDHRELALRHGLRRRGHLRARVVVVVPAEAEQRVVAVRQRRVGRAIRDGRHG</sequence>
<evidence type="ECO:0000313" key="2">
    <source>
        <dbReference type="Proteomes" id="UP000059680"/>
    </source>
</evidence>
<feature type="non-terminal residue" evidence="1">
    <location>
        <position position="177"/>
    </location>
</feature>